<dbReference type="InterPro" id="IPR003613">
    <property type="entry name" value="Ubox_domain"/>
</dbReference>
<evidence type="ECO:0000256" key="1">
    <source>
        <dbReference type="ARBA" id="ARBA00000900"/>
    </source>
</evidence>
<dbReference type="InterPro" id="IPR011989">
    <property type="entry name" value="ARM-like"/>
</dbReference>
<keyword evidence="7" id="KW-1185">Reference proteome</keyword>
<proteinExistence type="predicted"/>
<reference evidence="7" key="1">
    <citation type="journal article" date="2019" name="Nat. Commun.">
        <title>Genome-wide association mapping of date palm fruit traits.</title>
        <authorList>
            <person name="Hazzouri K.M."/>
            <person name="Gros-Balthazard M."/>
            <person name="Flowers J.M."/>
            <person name="Copetti D."/>
            <person name="Lemansour A."/>
            <person name="Lebrun M."/>
            <person name="Masmoudi K."/>
            <person name="Ferrand S."/>
            <person name="Dhar M.I."/>
            <person name="Fresquez Z.A."/>
            <person name="Rosas U."/>
            <person name="Zhang J."/>
            <person name="Talag J."/>
            <person name="Lee S."/>
            <person name="Kudrna D."/>
            <person name="Powell R.F."/>
            <person name="Leitch I.J."/>
            <person name="Krueger R.R."/>
            <person name="Wing R.A."/>
            <person name="Amiri K.M.A."/>
            <person name="Purugganan M.D."/>
        </authorList>
    </citation>
    <scope>NUCLEOTIDE SEQUENCE [LARGE SCALE GENOMIC DNA]</scope>
    <source>
        <strain evidence="7">cv. Khalas</strain>
    </source>
</reference>
<dbReference type="SMART" id="SM00504">
    <property type="entry name" value="Ubox"/>
    <property type="match status" value="1"/>
</dbReference>
<dbReference type="InterPro" id="IPR013083">
    <property type="entry name" value="Znf_RING/FYVE/PHD"/>
</dbReference>
<dbReference type="AlphaFoldDB" id="A0A8B7CUH6"/>
<evidence type="ECO:0000313" key="8">
    <source>
        <dbReference type="RefSeq" id="XP_008806361.1"/>
    </source>
</evidence>
<dbReference type="InterPro" id="IPR000225">
    <property type="entry name" value="Armadillo"/>
</dbReference>
<dbReference type="InterPro" id="IPR052608">
    <property type="entry name" value="U-box_domain_protein"/>
</dbReference>
<dbReference type="SMART" id="SM00185">
    <property type="entry name" value="ARM"/>
    <property type="match status" value="8"/>
</dbReference>
<dbReference type="Gene3D" id="1.20.930.20">
    <property type="entry name" value="Adaptor protein Cbl, N-terminal domain"/>
    <property type="match status" value="1"/>
</dbReference>
<sequence length="1009" mass="111843">MATTDLITNASIVPISEVISQIVEAVFETIHAARDVLLERQSFGEVSSYLERMVPLLHEMARSSRSRAEHSAALATAIDILVREVKAAKTLTLDCCNRSKLYLLLNCRRIVHRLESTTKEISRALSLLPLASLDLSSAVADDVGRLTEAMARAEFRAAVSEEEIIDKIEAAIQERNSDRSYANRLLSLIAEAVGISNDRSEIKKEFDEFKNEVAEAKLRKDIAEAIQMDQILALLGRADAASSFKEKEVKYYNKRNSLGSQPLEPLQSFYCPITRDVMEDPVETSSGQTFERRAIEKWFTDGNTNCPLTMIPLNTEVLRPNITLRKSIEEWKERNTIIIISSIKSRLSSGDEKEVLESLNQLQQLCEEKESNRECIVLENYLPILVGFLRGSNSMIKNRALSILCLLAKDNDDQKEKIAEVDNAIESIVKSLARRVEECKLAVALLLELSKSNKVRSYIGKVQGCILLLVTTSNSDNNQAASNARELLENLSFLDDNVVQMARANYFKPLLERLHSGSDDVKKNMVKTLAEMELTDHSKATLFEDGALEPLLQLMSHSDVYNKTMAVKALHKLSSFHQNGLQMIRARAVHPLLDLLHLHIGSSPSLRELVAATIMNIAISARELRPEETLDFLESDDEISRLFSLIILTGPKIQQSILQTFYALCQLQLAGDMRAKLRQFSAIQILIPHCENSDPMVRANAVKLLHCLMEGGDENMSAEQVGQRWLETLLSIIRDSRDEEEVAAALGIITNLPTGCTQITQWLLDAEALPIIVRYLTDGKLSGQSQLIENAVGALCRFTISSNLECQKRAAEAGVIPLLVQLLGSGTALTKRYAAISLAQFSESSLGLSRPVERRGGFLCCSAPPEIGCPVHMGVCSVEGSFCLVEADAVRPLVRVLGEQDPSASDAALRALSTLMEAERLQSGSMVLSQMNGVLPIIKLLSSQSSELQEKALLVLERIFRLEEYKRMYGASAQMPLVDITQRGNGSTKALAARILAHLNVLHDQSSYF</sequence>
<dbReference type="SUPFAM" id="SSF57850">
    <property type="entry name" value="RING/U-box"/>
    <property type="match status" value="1"/>
</dbReference>
<dbReference type="Gene3D" id="3.30.40.10">
    <property type="entry name" value="Zinc/RING finger domain, C3HC4 (zinc finger)"/>
    <property type="match status" value="1"/>
</dbReference>
<feature type="domain" description="U-box" evidence="6">
    <location>
        <begin position="264"/>
        <end position="338"/>
    </location>
</feature>
<evidence type="ECO:0000256" key="2">
    <source>
        <dbReference type="ARBA" id="ARBA00004906"/>
    </source>
</evidence>
<keyword evidence="4" id="KW-0808">Transferase</keyword>
<evidence type="ECO:0000313" key="7">
    <source>
        <dbReference type="Proteomes" id="UP000228380"/>
    </source>
</evidence>
<evidence type="ECO:0000256" key="5">
    <source>
        <dbReference type="SAM" id="Coils"/>
    </source>
</evidence>
<dbReference type="GO" id="GO:0007166">
    <property type="term" value="P:cell surface receptor signaling pathway"/>
    <property type="evidence" value="ECO:0007669"/>
    <property type="project" value="InterPro"/>
</dbReference>
<reference evidence="8" key="2">
    <citation type="submission" date="2025-08" db="UniProtKB">
        <authorList>
            <consortium name="RefSeq"/>
        </authorList>
    </citation>
    <scope>IDENTIFICATION</scope>
    <source>
        <tissue evidence="8">Young leaves</tissue>
    </source>
</reference>
<comment type="catalytic activity">
    <reaction evidence="1">
        <text>S-ubiquitinyl-[E2 ubiquitin-conjugating enzyme]-L-cysteine + [acceptor protein]-L-lysine = [E2 ubiquitin-conjugating enzyme]-L-cysteine + N(6)-ubiquitinyl-[acceptor protein]-L-lysine.</text>
        <dbReference type="EC" id="2.3.2.27"/>
    </reaction>
</comment>
<evidence type="ECO:0000256" key="4">
    <source>
        <dbReference type="ARBA" id="ARBA00022679"/>
    </source>
</evidence>
<dbReference type="PROSITE" id="PS51698">
    <property type="entry name" value="U_BOX"/>
    <property type="match status" value="1"/>
</dbReference>
<comment type="pathway">
    <text evidence="2">Protein modification; protein ubiquitination.</text>
</comment>
<dbReference type="EC" id="2.3.2.27" evidence="3"/>
<dbReference type="OrthoDB" id="7537227at2759"/>
<keyword evidence="5" id="KW-0175">Coiled coil</keyword>
<feature type="coiled-coil region" evidence="5">
    <location>
        <begin position="352"/>
        <end position="379"/>
    </location>
</feature>
<dbReference type="SUPFAM" id="SSF48371">
    <property type="entry name" value="ARM repeat"/>
    <property type="match status" value="1"/>
</dbReference>
<dbReference type="PANTHER" id="PTHR45958:SF5">
    <property type="entry name" value="RING-TYPE E3 UBIQUITIN TRANSFERASE"/>
    <property type="match status" value="1"/>
</dbReference>
<name>A0A8B7CUH6_PHODC</name>
<dbReference type="UniPathway" id="UPA00143"/>
<dbReference type="Gene3D" id="1.25.10.10">
    <property type="entry name" value="Leucine-rich Repeat Variant"/>
    <property type="match status" value="3"/>
</dbReference>
<gene>
    <name evidence="8" type="primary">LOC103719070</name>
</gene>
<dbReference type="InterPro" id="IPR016024">
    <property type="entry name" value="ARM-type_fold"/>
</dbReference>
<dbReference type="PANTHER" id="PTHR45958">
    <property type="entry name" value="RING-TYPE E3 UBIQUITIN TRANSFERASE"/>
    <property type="match status" value="1"/>
</dbReference>
<dbReference type="Proteomes" id="UP000228380">
    <property type="component" value="Chromosome 17"/>
</dbReference>
<evidence type="ECO:0000259" key="6">
    <source>
        <dbReference type="PROSITE" id="PS51698"/>
    </source>
</evidence>
<dbReference type="InterPro" id="IPR036537">
    <property type="entry name" value="Adaptor_Cbl_N_dom_sf"/>
</dbReference>
<feature type="coiled-coil region" evidence="5">
    <location>
        <begin position="199"/>
        <end position="226"/>
    </location>
</feature>
<dbReference type="RefSeq" id="XP_008806361.1">
    <property type="nucleotide sequence ID" value="XM_008808139.4"/>
</dbReference>
<dbReference type="GO" id="GO:0061630">
    <property type="term" value="F:ubiquitin protein ligase activity"/>
    <property type="evidence" value="ECO:0007669"/>
    <property type="project" value="UniProtKB-EC"/>
</dbReference>
<protein>
    <recommendedName>
        <fullName evidence="3">RING-type E3 ubiquitin transferase</fullName>
        <ecNumber evidence="3">2.3.2.27</ecNumber>
    </recommendedName>
</protein>
<evidence type="ECO:0000256" key="3">
    <source>
        <dbReference type="ARBA" id="ARBA00012483"/>
    </source>
</evidence>
<organism evidence="7 8">
    <name type="scientific">Phoenix dactylifera</name>
    <name type="common">Date palm</name>
    <dbReference type="NCBI Taxonomy" id="42345"/>
    <lineage>
        <taxon>Eukaryota</taxon>
        <taxon>Viridiplantae</taxon>
        <taxon>Streptophyta</taxon>
        <taxon>Embryophyta</taxon>
        <taxon>Tracheophyta</taxon>
        <taxon>Spermatophyta</taxon>
        <taxon>Magnoliopsida</taxon>
        <taxon>Liliopsida</taxon>
        <taxon>Arecaceae</taxon>
        <taxon>Coryphoideae</taxon>
        <taxon>Phoeniceae</taxon>
        <taxon>Phoenix</taxon>
    </lineage>
</organism>
<accession>A0A8B7CUH6</accession>
<dbReference type="InterPro" id="IPR045210">
    <property type="entry name" value="RING-Ubox_PUB"/>
</dbReference>
<dbReference type="CDD" id="cd16664">
    <property type="entry name" value="RING-Ubox_PUB"/>
    <property type="match status" value="1"/>
</dbReference>
<dbReference type="GeneID" id="103719070"/>
<dbReference type="KEGG" id="pda:103719070"/>
<dbReference type="GO" id="GO:0016567">
    <property type="term" value="P:protein ubiquitination"/>
    <property type="evidence" value="ECO:0007669"/>
    <property type="project" value="UniProtKB-UniPathway"/>
</dbReference>
<dbReference type="Pfam" id="PF04564">
    <property type="entry name" value="U-box"/>
    <property type="match status" value="1"/>
</dbReference>